<dbReference type="PROSITE" id="PS51192">
    <property type="entry name" value="HELICASE_ATP_BIND_1"/>
    <property type="match status" value="1"/>
</dbReference>
<dbReference type="InterPro" id="IPR014001">
    <property type="entry name" value="Helicase_ATP-bd"/>
</dbReference>
<protein>
    <submittedName>
        <fullName evidence="8">Excision repair cross-complementation group 6-like 2</fullName>
    </submittedName>
</protein>
<keyword evidence="3" id="KW-0067">ATP-binding</keyword>
<evidence type="ECO:0000259" key="7">
    <source>
        <dbReference type="PROSITE" id="PS51194"/>
    </source>
</evidence>
<dbReference type="Gene3D" id="3.40.50.10810">
    <property type="entry name" value="Tandem AAA-ATPase domain"/>
    <property type="match status" value="1"/>
</dbReference>
<comment type="subcellular location">
    <subcellularLocation>
        <location evidence="1">Nucleus</location>
    </subcellularLocation>
</comment>
<dbReference type="InterPro" id="IPR049730">
    <property type="entry name" value="SNF2/RAD54-like_C"/>
</dbReference>
<reference evidence="8" key="1">
    <citation type="submission" date="2025-08" db="UniProtKB">
        <authorList>
            <consortium name="Ensembl"/>
        </authorList>
    </citation>
    <scope>IDENTIFICATION</scope>
</reference>
<evidence type="ECO:0000313" key="9">
    <source>
        <dbReference type="Proteomes" id="UP000694701"/>
    </source>
</evidence>
<evidence type="ECO:0000256" key="4">
    <source>
        <dbReference type="ARBA" id="ARBA00023242"/>
    </source>
</evidence>
<evidence type="ECO:0000256" key="3">
    <source>
        <dbReference type="ARBA" id="ARBA00022806"/>
    </source>
</evidence>
<dbReference type="SMART" id="SM00487">
    <property type="entry name" value="DEXDc"/>
    <property type="match status" value="1"/>
</dbReference>
<name>A0A8C2KLF5_CYPCA</name>
<dbReference type="SMART" id="SM00490">
    <property type="entry name" value="HELICc"/>
    <property type="match status" value="1"/>
</dbReference>
<dbReference type="Gene3D" id="3.40.50.300">
    <property type="entry name" value="P-loop containing nucleotide triphosphate hydrolases"/>
    <property type="match status" value="1"/>
</dbReference>
<feature type="domain" description="Helicase C-terminal" evidence="7">
    <location>
        <begin position="455"/>
        <end position="612"/>
    </location>
</feature>
<proteinExistence type="predicted"/>
<dbReference type="AlphaFoldDB" id="A0A8C2KLF5"/>
<evidence type="ECO:0000313" key="8">
    <source>
        <dbReference type="Ensembl" id="ENSCCRP00020109398.1"/>
    </source>
</evidence>
<dbReference type="InterPro" id="IPR027417">
    <property type="entry name" value="P-loop_NTPase"/>
</dbReference>
<dbReference type="Ensembl" id="ENSCCRT00020119508.1">
    <property type="protein sequence ID" value="ENSCCRP00020109398.1"/>
    <property type="gene ID" value="ENSCCRG00020049815.1"/>
</dbReference>
<evidence type="ECO:0000259" key="6">
    <source>
        <dbReference type="PROSITE" id="PS51192"/>
    </source>
</evidence>
<evidence type="ECO:0000256" key="2">
    <source>
        <dbReference type="ARBA" id="ARBA00022801"/>
    </source>
</evidence>
<dbReference type="InterPro" id="IPR050496">
    <property type="entry name" value="SNF2_RAD54_helicase_repair"/>
</dbReference>
<dbReference type="InterPro" id="IPR029256">
    <property type="entry name" value="Heliccase-ass-bd"/>
</dbReference>
<keyword evidence="3" id="KW-0347">Helicase</keyword>
<dbReference type="GO" id="GO:0005634">
    <property type="term" value="C:nucleus"/>
    <property type="evidence" value="ECO:0007669"/>
    <property type="project" value="UniProtKB-SubCell"/>
</dbReference>
<accession>A0A8C2KLF5</accession>
<keyword evidence="3" id="KW-0547">Nucleotide-binding</keyword>
<feature type="domain" description="Helicase ATP-binding" evidence="6">
    <location>
        <begin position="81"/>
        <end position="263"/>
    </location>
</feature>
<feature type="region of interest" description="Disordered" evidence="5">
    <location>
        <begin position="664"/>
        <end position="686"/>
    </location>
</feature>
<dbReference type="InterPro" id="IPR038718">
    <property type="entry name" value="SNF2-like_sf"/>
</dbReference>
<dbReference type="FunFam" id="3.40.50.10810:FF:000019">
    <property type="entry name" value="DNA excision repair protein ERCC-6-like 2 isoform X1"/>
    <property type="match status" value="1"/>
</dbReference>
<dbReference type="Pfam" id="PF00271">
    <property type="entry name" value="Helicase_C"/>
    <property type="match status" value="1"/>
</dbReference>
<feature type="region of interest" description="Disordered" evidence="5">
    <location>
        <begin position="708"/>
        <end position="741"/>
    </location>
</feature>
<dbReference type="GO" id="GO:0016787">
    <property type="term" value="F:hydrolase activity"/>
    <property type="evidence" value="ECO:0007669"/>
    <property type="project" value="UniProtKB-KW"/>
</dbReference>
<dbReference type="PROSITE" id="PS51194">
    <property type="entry name" value="HELICASE_CTER"/>
    <property type="match status" value="1"/>
</dbReference>
<dbReference type="Proteomes" id="UP000694701">
    <property type="component" value="Unplaced"/>
</dbReference>
<dbReference type="GO" id="GO:0004386">
    <property type="term" value="F:helicase activity"/>
    <property type="evidence" value="ECO:0007669"/>
    <property type="project" value="UniProtKB-KW"/>
</dbReference>
<dbReference type="SUPFAM" id="SSF52540">
    <property type="entry name" value="P-loop containing nucleoside triphosphate hydrolases"/>
    <property type="match status" value="2"/>
</dbReference>
<dbReference type="PANTHER" id="PTHR45629:SF7">
    <property type="entry name" value="DNA EXCISION REPAIR PROTEIN ERCC-6-RELATED"/>
    <property type="match status" value="1"/>
</dbReference>
<dbReference type="PANTHER" id="PTHR45629">
    <property type="entry name" value="SNF2/RAD54 FAMILY MEMBER"/>
    <property type="match status" value="1"/>
</dbReference>
<dbReference type="Pfam" id="PF00176">
    <property type="entry name" value="SNF2-rel_dom"/>
    <property type="match status" value="1"/>
</dbReference>
<keyword evidence="2" id="KW-0378">Hydrolase</keyword>
<dbReference type="InterPro" id="IPR001650">
    <property type="entry name" value="Helicase_C-like"/>
</dbReference>
<dbReference type="Pfam" id="PF14773">
    <property type="entry name" value="VIGSSK"/>
    <property type="match status" value="1"/>
</dbReference>
<dbReference type="CDD" id="cd18793">
    <property type="entry name" value="SF2_C_SNF"/>
    <property type="match status" value="1"/>
</dbReference>
<sequence length="898" mass="101619">VDENYIKYTVHPEGKLPVYLTRQDARTSLPQFEDERPLFHSNQTPPGPSEPFLLSGNDVKVPYTINRYLRDYQREGIQFIYHNYAKSRGCILGDDMGLGKTVQVIGFLAAALRKTGTWKDVENNKPQFLLSQKPSEQVQKVFLIVAPLSVLYNWKDELDTWGHFRVVVVHGVRKDEELARVQRGRCEIALTTYETLRLCLDQFNSIDWDAVIVDEAHKIKNPKSQITQAMKDMRCEVRVGLTGTILQNNLEELWCVMDWAIPGCLGSPVGFKNRFSDPIELGQKHTVTKRALAEGRKAVQELAKSLSHWFLRRTKALISDQLPKKDDRVVYCSLTDFQRKVYRAVLDTEDVTLLLQSSGKCHCGSGRPRKKCCYKLNANGVPVRYLYFSYLAILRKVANHVALLQSKEGTSKKQEKYVTAICEQVFRKFPDFTGRCKQAAFEAMSDPVYSGKMKVLQKLLNHFIAKKDKVLLFSLSTKLLDILESYCMAEGLEYHRLDGNTKAKDRVKIVKEFNSSRDVNLCLVSTLAGGLGLNFVGANVVLLFDPTWNPASDLQAIDRVYRIGQCRDVTVFRLISLGTVEEIIYLRQIYKQQLQSSVIGRENARRYFEAVQGTEGQAGELFGIRNLFRLQTDGTCLTHRILERAGGSAGAGFKPAGVLDFSSASEDEDPCCSRPRPSAAHTGEEGGAGTACIGNMGLYGLLQRHLARRERQETDSDEDSNSQDEDNCEKPTMIKGQTSKTRDLFVESKEMLEGVTDSKQQKKSAELELLPTSSHKHNKDRMTACKNRFHKRVKFAEKRSEDESGLQHVSYTHSNQKVVGSSRAEDHLSRAAVRDVFELNKHSQLLANQLPDSSEVSMFFFMYLFIYTVQTKTSLLQPSVSHVTSSLSHDHLEIILIF</sequence>
<dbReference type="InterPro" id="IPR058052">
    <property type="entry name" value="DEXHc_ERCC6L2"/>
</dbReference>
<evidence type="ECO:0000256" key="5">
    <source>
        <dbReference type="SAM" id="MobiDB-lite"/>
    </source>
</evidence>
<keyword evidence="4" id="KW-0539">Nucleus</keyword>
<feature type="compositionally biased region" description="Acidic residues" evidence="5">
    <location>
        <begin position="715"/>
        <end position="727"/>
    </location>
</feature>
<dbReference type="CDD" id="cd18005">
    <property type="entry name" value="DEXHc_ERCC6L2"/>
    <property type="match status" value="1"/>
</dbReference>
<dbReference type="GO" id="GO:0005524">
    <property type="term" value="F:ATP binding"/>
    <property type="evidence" value="ECO:0007669"/>
    <property type="project" value="InterPro"/>
</dbReference>
<organism evidence="8 9">
    <name type="scientific">Cyprinus carpio</name>
    <name type="common">Common carp</name>
    <dbReference type="NCBI Taxonomy" id="7962"/>
    <lineage>
        <taxon>Eukaryota</taxon>
        <taxon>Metazoa</taxon>
        <taxon>Chordata</taxon>
        <taxon>Craniata</taxon>
        <taxon>Vertebrata</taxon>
        <taxon>Euteleostomi</taxon>
        <taxon>Actinopterygii</taxon>
        <taxon>Neopterygii</taxon>
        <taxon>Teleostei</taxon>
        <taxon>Ostariophysi</taxon>
        <taxon>Cypriniformes</taxon>
        <taxon>Cyprinidae</taxon>
        <taxon>Cyprininae</taxon>
        <taxon>Cyprinus</taxon>
    </lineage>
</organism>
<dbReference type="InterPro" id="IPR000330">
    <property type="entry name" value="SNF2_N"/>
</dbReference>
<evidence type="ECO:0000256" key="1">
    <source>
        <dbReference type="ARBA" id="ARBA00004123"/>
    </source>
</evidence>